<gene>
    <name evidence="2" type="ORF">VZ95_12015</name>
</gene>
<dbReference type="GO" id="GO:0030151">
    <property type="term" value="F:molybdenum ion binding"/>
    <property type="evidence" value="ECO:0007669"/>
    <property type="project" value="InterPro"/>
</dbReference>
<dbReference type="GO" id="GO:0030170">
    <property type="term" value="F:pyridoxal phosphate binding"/>
    <property type="evidence" value="ECO:0007669"/>
    <property type="project" value="InterPro"/>
</dbReference>
<dbReference type="PANTHER" id="PTHR36930:SF1">
    <property type="entry name" value="MOSC DOMAIN-CONTAINING PROTEIN"/>
    <property type="match status" value="1"/>
</dbReference>
<dbReference type="AlphaFoldDB" id="A0A0F3IRV8"/>
<feature type="domain" description="MOSC" evidence="1">
    <location>
        <begin position="22"/>
        <end position="171"/>
    </location>
</feature>
<dbReference type="EMBL" id="LAJY01000297">
    <property type="protein sequence ID" value="KJV09357.1"/>
    <property type="molecule type" value="Genomic_DNA"/>
</dbReference>
<reference evidence="2 3" key="1">
    <citation type="submission" date="2015-03" db="EMBL/GenBank/DDBJ databases">
        <title>Draft genome sequence of Elstera litoralis.</title>
        <authorList>
            <person name="Rahalkar M.C."/>
            <person name="Dhakephalkar P.K."/>
            <person name="Pore S.D."/>
            <person name="Arora P."/>
            <person name="Kapse N.G."/>
            <person name="Pandit P.S."/>
        </authorList>
    </citation>
    <scope>NUCLEOTIDE SEQUENCE [LARGE SCALE GENOMIC DNA]</scope>
    <source>
        <strain evidence="2 3">Dia-1</strain>
    </source>
</reference>
<dbReference type="SUPFAM" id="SSF50800">
    <property type="entry name" value="PK beta-barrel domain-like"/>
    <property type="match status" value="1"/>
</dbReference>
<dbReference type="PROSITE" id="PS51340">
    <property type="entry name" value="MOSC"/>
    <property type="match status" value="1"/>
</dbReference>
<keyword evidence="3" id="KW-1185">Reference proteome</keyword>
<dbReference type="Proteomes" id="UP000033774">
    <property type="component" value="Unassembled WGS sequence"/>
</dbReference>
<comment type="caution">
    <text evidence="2">The sequence shown here is derived from an EMBL/GenBank/DDBJ whole genome shotgun (WGS) entry which is preliminary data.</text>
</comment>
<evidence type="ECO:0000259" key="1">
    <source>
        <dbReference type="PROSITE" id="PS51340"/>
    </source>
</evidence>
<sequence>MPTLTGAVVAVSLSPTHRFSKSPQLQIHLRAGFGVEGDAHAGTKVKHRSRVRKDPDQPNLRQVHLIHTELFEELAAKGFDITPGAIGENIATRGLDLLALPQGTRLAIGPSAIVEITGLRNPCAQLDNYKSGLTQAVLDRDAGGALVRKSGVMSIVIAGGAVQAGDAIQVILPPEPHRPLAPV</sequence>
<dbReference type="InterPro" id="IPR052716">
    <property type="entry name" value="MOSC_domain"/>
</dbReference>
<dbReference type="OrthoDB" id="9786134at2"/>
<dbReference type="Pfam" id="PF03473">
    <property type="entry name" value="MOSC"/>
    <property type="match status" value="1"/>
</dbReference>
<dbReference type="GO" id="GO:0003824">
    <property type="term" value="F:catalytic activity"/>
    <property type="evidence" value="ECO:0007669"/>
    <property type="project" value="InterPro"/>
</dbReference>
<protein>
    <submittedName>
        <fullName evidence="2">Molybdenum cofactor biosysynthesis protein</fullName>
    </submittedName>
</protein>
<evidence type="ECO:0000313" key="3">
    <source>
        <dbReference type="Proteomes" id="UP000033774"/>
    </source>
</evidence>
<evidence type="ECO:0000313" key="2">
    <source>
        <dbReference type="EMBL" id="KJV09357.1"/>
    </source>
</evidence>
<dbReference type="Gene3D" id="2.40.33.20">
    <property type="entry name" value="PK beta-barrel domain-like"/>
    <property type="match status" value="1"/>
</dbReference>
<dbReference type="InterPro" id="IPR011037">
    <property type="entry name" value="Pyrv_Knase-like_insert_dom_sf"/>
</dbReference>
<name>A0A0F3IRV8_9PROT</name>
<dbReference type="PANTHER" id="PTHR36930">
    <property type="entry name" value="METAL-SULFUR CLUSTER BIOSYNTHESIS PROTEINS YUAD-RELATED"/>
    <property type="match status" value="1"/>
</dbReference>
<accession>A0A0F3IRV8</accession>
<organism evidence="2 3">
    <name type="scientific">Elstera litoralis</name>
    <dbReference type="NCBI Taxonomy" id="552518"/>
    <lineage>
        <taxon>Bacteria</taxon>
        <taxon>Pseudomonadati</taxon>
        <taxon>Pseudomonadota</taxon>
        <taxon>Alphaproteobacteria</taxon>
        <taxon>Rhodospirillales</taxon>
        <taxon>Rhodospirillaceae</taxon>
        <taxon>Elstera</taxon>
    </lineage>
</organism>
<proteinExistence type="predicted"/>
<dbReference type="InterPro" id="IPR005302">
    <property type="entry name" value="MoCF_Sase_C"/>
</dbReference>
<dbReference type="PATRIC" id="fig|552518.3.peg.1960"/>
<dbReference type="RefSeq" id="WP_045776054.1">
    <property type="nucleotide sequence ID" value="NZ_LAJY01000297.1"/>
</dbReference>